<dbReference type="AlphaFoldDB" id="A0AAU0F606"/>
<sequence length="104" mass="11313">MVHPDTNLLNFTDIKLGINTAHSSVGSFFSSVLGKVVTKNEVNLNTGNLIDFAYFGFDSTFKHNEFVSPDAVQNTAFTVIPNAIHTKIINSQEGVGIQGFPIQI</sequence>
<dbReference type="RefSeq" id="WP_327985371.1">
    <property type="nucleotide sequence ID" value="NZ_CP136427.1"/>
</dbReference>
<keyword evidence="1" id="KW-0614">Plasmid</keyword>
<keyword evidence="2" id="KW-1185">Reference proteome</keyword>
<reference evidence="1" key="1">
    <citation type="submission" date="2023-10" db="EMBL/GenBank/DDBJ databases">
        <title>Characterization and whole genome sequencing of a novel strain of Bergeyella porcorum QD2021 isolated from pig.</title>
        <authorList>
            <person name="Liu G."/>
            <person name="Chen C."/>
            <person name="Han X."/>
        </authorList>
    </citation>
    <scope>NUCLEOTIDE SEQUENCE</scope>
    <source>
        <strain evidence="1">QD2021</strain>
        <plasmid evidence="1">pQD2021</plasmid>
    </source>
</reference>
<dbReference type="KEGG" id="bpor:BPO_p0074"/>
<evidence type="ECO:0000313" key="2">
    <source>
        <dbReference type="Proteomes" id="UP001432059"/>
    </source>
</evidence>
<gene>
    <name evidence="1" type="ORF">BPO_p0074</name>
</gene>
<proteinExistence type="predicted"/>
<accession>A0AAU0F606</accession>
<organism evidence="1 2">
    <name type="scientific">Bergeyella porcorum</name>
    <dbReference type="NCBI Taxonomy" id="1735111"/>
    <lineage>
        <taxon>Bacteria</taxon>
        <taxon>Pseudomonadati</taxon>
        <taxon>Bacteroidota</taxon>
        <taxon>Flavobacteriia</taxon>
        <taxon>Flavobacteriales</taxon>
        <taxon>Weeksellaceae</taxon>
        <taxon>Bergeyella</taxon>
    </lineage>
</organism>
<geneLocation type="plasmid" evidence="1 2">
    <name>pQD2021</name>
</geneLocation>
<protein>
    <submittedName>
        <fullName evidence="1">Uncharacterized protein</fullName>
    </submittedName>
</protein>
<dbReference type="Proteomes" id="UP001432059">
    <property type="component" value="Plasmid pQD2021"/>
</dbReference>
<dbReference type="EMBL" id="CP136427">
    <property type="protein sequence ID" value="WOC53157.1"/>
    <property type="molecule type" value="Genomic_DNA"/>
</dbReference>
<name>A0AAU0F606_9FLAO</name>
<evidence type="ECO:0000313" key="1">
    <source>
        <dbReference type="EMBL" id="WOC53157.1"/>
    </source>
</evidence>